<keyword evidence="1" id="KW-0805">Transcription regulation</keyword>
<dbReference type="SMART" id="SM00342">
    <property type="entry name" value="HTH_ARAC"/>
    <property type="match status" value="1"/>
</dbReference>
<comment type="caution">
    <text evidence="5">The sequence shown here is derived from an EMBL/GenBank/DDBJ whole genome shotgun (WGS) entry which is preliminary data.</text>
</comment>
<dbReference type="OrthoDB" id="5582699at2"/>
<name>A0A095TPA8_9GAMM</name>
<dbReference type="RefSeq" id="WP_035233471.1">
    <property type="nucleotide sequence ID" value="NZ_ARXV01000010.1"/>
</dbReference>
<protein>
    <submittedName>
        <fullName evidence="5">AraC family transcriptional regulator</fullName>
    </submittedName>
</protein>
<dbReference type="Gene3D" id="1.10.10.60">
    <property type="entry name" value="Homeodomain-like"/>
    <property type="match status" value="1"/>
</dbReference>
<dbReference type="InterPro" id="IPR018060">
    <property type="entry name" value="HTH_AraC"/>
</dbReference>
<dbReference type="GO" id="GO:0003700">
    <property type="term" value="F:DNA-binding transcription factor activity"/>
    <property type="evidence" value="ECO:0007669"/>
    <property type="project" value="InterPro"/>
</dbReference>
<sequence>MAITTQSDSLQSVDADIPSNYSRLIARELGLSARELPRLLRKTDVDVTQLLKDESRLTATQQMQILRNALDLSGKPEFGLRLGRRLTPATHGVMGFVANSSPDLYTALQAVHTFLPTRASFIQVNLQNTEDYLECVVSFQVAMDNDVERCLADTVIKAFFEIGEFIVGRPLYESEVHFPHPAPVYQDMYREYLPGKVYFDCNHFKLKLAMELCRKPNASANHESYHLAFQQCESMLARLQNPEPDYRTRLQKMMLSRPPGTLSEDEAAASLFMSKRTLARKLKKENSSFRKIRDEVLSRQAASYLCESQLSVEATATLLNYHDTASFRRAFKRWFGQTPDQYRQRTGT</sequence>
<accession>A0A095TPA8</accession>
<dbReference type="GO" id="GO:0005829">
    <property type="term" value="C:cytosol"/>
    <property type="evidence" value="ECO:0007669"/>
    <property type="project" value="TreeGrafter"/>
</dbReference>
<feature type="domain" description="HTH araC/xylS-type" evidence="4">
    <location>
        <begin position="248"/>
        <end position="345"/>
    </location>
</feature>
<proteinExistence type="predicted"/>
<dbReference type="InterPro" id="IPR032687">
    <property type="entry name" value="AraC-type_N"/>
</dbReference>
<dbReference type="SUPFAM" id="SSF46689">
    <property type="entry name" value="Homeodomain-like"/>
    <property type="match status" value="1"/>
</dbReference>
<evidence type="ECO:0000313" key="5">
    <source>
        <dbReference type="EMBL" id="KGD64233.1"/>
    </source>
</evidence>
<dbReference type="InterPro" id="IPR009057">
    <property type="entry name" value="Homeodomain-like_sf"/>
</dbReference>
<dbReference type="Pfam" id="PF12833">
    <property type="entry name" value="HTH_18"/>
    <property type="match status" value="1"/>
</dbReference>
<gene>
    <name evidence="5" type="ORF">Y5S_02535</name>
</gene>
<dbReference type="AlphaFoldDB" id="A0A095TPA8"/>
<reference evidence="5 6" key="1">
    <citation type="submission" date="2012-09" db="EMBL/GenBank/DDBJ databases">
        <title>Genome Sequence of alkane-degrading Bacterium Alcanivorax sp. 19-m-6.</title>
        <authorList>
            <person name="Lai Q."/>
            <person name="Shao Z."/>
        </authorList>
    </citation>
    <scope>NUCLEOTIDE SEQUENCE [LARGE SCALE GENOMIC DNA]</scope>
    <source>
        <strain evidence="5 6">19-m-6</strain>
    </source>
</reference>
<evidence type="ECO:0000256" key="2">
    <source>
        <dbReference type="ARBA" id="ARBA00023125"/>
    </source>
</evidence>
<dbReference type="PROSITE" id="PS01124">
    <property type="entry name" value="HTH_ARAC_FAMILY_2"/>
    <property type="match status" value="1"/>
</dbReference>
<evidence type="ECO:0000259" key="4">
    <source>
        <dbReference type="PROSITE" id="PS01124"/>
    </source>
</evidence>
<dbReference type="GO" id="GO:0000976">
    <property type="term" value="F:transcription cis-regulatory region binding"/>
    <property type="evidence" value="ECO:0007669"/>
    <property type="project" value="TreeGrafter"/>
</dbReference>
<dbReference type="PANTHER" id="PTHR47894:SF1">
    <property type="entry name" value="HTH-TYPE TRANSCRIPTIONAL REGULATOR VQSM"/>
    <property type="match status" value="1"/>
</dbReference>
<evidence type="ECO:0000256" key="1">
    <source>
        <dbReference type="ARBA" id="ARBA00023015"/>
    </source>
</evidence>
<dbReference type="Proteomes" id="UP000029444">
    <property type="component" value="Unassembled WGS sequence"/>
</dbReference>
<dbReference type="eggNOG" id="COG2207">
    <property type="taxonomic scope" value="Bacteria"/>
</dbReference>
<dbReference type="PATRIC" id="fig|1177154.3.peg.2571"/>
<dbReference type="EMBL" id="ARXV01000010">
    <property type="protein sequence ID" value="KGD64233.1"/>
    <property type="molecule type" value="Genomic_DNA"/>
</dbReference>
<evidence type="ECO:0000256" key="3">
    <source>
        <dbReference type="ARBA" id="ARBA00023163"/>
    </source>
</evidence>
<dbReference type="STRING" id="1177154.Y5S_02535"/>
<evidence type="ECO:0000313" key="6">
    <source>
        <dbReference type="Proteomes" id="UP000029444"/>
    </source>
</evidence>
<keyword evidence="3" id="KW-0804">Transcription</keyword>
<dbReference type="Pfam" id="PF12625">
    <property type="entry name" value="Arabinose_bd"/>
    <property type="match status" value="1"/>
</dbReference>
<keyword evidence="2" id="KW-0238">DNA-binding</keyword>
<dbReference type="PANTHER" id="PTHR47894">
    <property type="entry name" value="HTH-TYPE TRANSCRIPTIONAL REGULATOR GADX"/>
    <property type="match status" value="1"/>
</dbReference>
<organism evidence="5 6">
    <name type="scientific">Alcanivorax nanhaiticus</name>
    <dbReference type="NCBI Taxonomy" id="1177154"/>
    <lineage>
        <taxon>Bacteria</taxon>
        <taxon>Pseudomonadati</taxon>
        <taxon>Pseudomonadota</taxon>
        <taxon>Gammaproteobacteria</taxon>
        <taxon>Oceanospirillales</taxon>
        <taxon>Alcanivoracaceae</taxon>
        <taxon>Alcanivorax</taxon>
    </lineage>
</organism>
<keyword evidence="6" id="KW-1185">Reference proteome</keyword>